<gene>
    <name evidence="1" type="ORF">OCBIM_22006799mg</name>
</gene>
<dbReference type="Gene3D" id="3.80.10.10">
    <property type="entry name" value="Ribonuclease Inhibitor"/>
    <property type="match status" value="1"/>
</dbReference>
<dbReference type="EMBL" id="KQ417350">
    <property type="protein sequence ID" value="KOF92368.1"/>
    <property type="molecule type" value="Genomic_DNA"/>
</dbReference>
<reference evidence="1" key="1">
    <citation type="submission" date="2015-07" db="EMBL/GenBank/DDBJ databases">
        <title>MeaNS - Measles Nucleotide Surveillance Program.</title>
        <authorList>
            <person name="Tran T."/>
            <person name="Druce J."/>
        </authorList>
    </citation>
    <scope>NUCLEOTIDE SEQUENCE</scope>
    <source>
        <strain evidence="1">UCB-OBI-ISO-001</strain>
        <tissue evidence="1">Gonad</tissue>
    </source>
</reference>
<dbReference type="AlphaFoldDB" id="A0A0L8HSY6"/>
<dbReference type="OrthoDB" id="2163268at2759"/>
<dbReference type="InterPro" id="IPR032675">
    <property type="entry name" value="LRR_dom_sf"/>
</dbReference>
<dbReference type="SUPFAM" id="SSF52047">
    <property type="entry name" value="RNI-like"/>
    <property type="match status" value="1"/>
</dbReference>
<evidence type="ECO:0000313" key="1">
    <source>
        <dbReference type="EMBL" id="KOF92368.1"/>
    </source>
</evidence>
<protein>
    <submittedName>
        <fullName evidence="1">Uncharacterized protein</fullName>
    </submittedName>
</protein>
<organism evidence="1">
    <name type="scientific">Octopus bimaculoides</name>
    <name type="common">California two-spotted octopus</name>
    <dbReference type="NCBI Taxonomy" id="37653"/>
    <lineage>
        <taxon>Eukaryota</taxon>
        <taxon>Metazoa</taxon>
        <taxon>Spiralia</taxon>
        <taxon>Lophotrochozoa</taxon>
        <taxon>Mollusca</taxon>
        <taxon>Cephalopoda</taxon>
        <taxon>Coleoidea</taxon>
        <taxon>Octopodiformes</taxon>
        <taxon>Octopoda</taxon>
        <taxon>Incirrata</taxon>
        <taxon>Octopodidae</taxon>
        <taxon>Octopus</taxon>
    </lineage>
</organism>
<name>A0A0L8HSY6_OCTBM</name>
<accession>A0A0L8HSY6</accession>
<proteinExistence type="predicted"/>
<sequence>MEQRIIKIMQKKKSTKHRAFGVTHQSTLKALHRLSSKSEGDLQRRQTNIQIADMQFANNTEDVDSTSNISDTDDVMIENFENEQSMISVQQNYSQPEFFIIENSDEPINLAYRMSKVKFKESAEQIMEKQVKGKLVPHKLSESFPLLRMVCEKEKKVMFAGDSSEHSSEFEPQDILDFLTDSKNFDVSLSESFTPEKTAYIASADPLAKRFYQLMCIRDNVRPLPIILNNLEKKKFELHQYSIYIRMFEIFMETLKNNRRVEVLELIENQIDNERAILIAKMLQKNITIFSLNLSRNCIGMEGISALSDVLDSSYSVTCLYLSGK</sequence>